<organism evidence="3 4">
    <name type="scientific">Nesidiocoris tenuis</name>
    <dbReference type="NCBI Taxonomy" id="355587"/>
    <lineage>
        <taxon>Eukaryota</taxon>
        <taxon>Metazoa</taxon>
        <taxon>Ecdysozoa</taxon>
        <taxon>Arthropoda</taxon>
        <taxon>Hexapoda</taxon>
        <taxon>Insecta</taxon>
        <taxon>Pterygota</taxon>
        <taxon>Neoptera</taxon>
        <taxon>Paraneoptera</taxon>
        <taxon>Hemiptera</taxon>
        <taxon>Heteroptera</taxon>
        <taxon>Panheteroptera</taxon>
        <taxon>Cimicomorpha</taxon>
        <taxon>Miridae</taxon>
        <taxon>Dicyphina</taxon>
        <taxon>Nesidiocoris</taxon>
    </lineage>
</organism>
<evidence type="ECO:0000256" key="1">
    <source>
        <dbReference type="ARBA" id="ARBA00022737"/>
    </source>
</evidence>
<accession>A0A6H5FYY6</accession>
<dbReference type="EMBL" id="CADCXU010002560">
    <property type="protein sequence ID" value="CAA9994780.1"/>
    <property type="molecule type" value="Genomic_DNA"/>
</dbReference>
<dbReference type="PANTHER" id="PTHR23048">
    <property type="entry name" value="MYOSIN LIGHT CHAIN 1, 3"/>
    <property type="match status" value="1"/>
</dbReference>
<evidence type="ECO:0000313" key="3">
    <source>
        <dbReference type="EMBL" id="CAA9994780.1"/>
    </source>
</evidence>
<sequence>MAIFDGEVSCSIGSRLCLDDTRALRRALLTLLGVASRQLLLNESLKLTYSKQGTFAFGIYDFEGVGTMDAFYLGSCLRALNLNPTASTVEKLGGTKKKGEKQITIEEFLPIYSQAKKDKDCGVYEDFVECMKLYDKEENGLMAGAELQHILLTLGDKLTEAECAECFKDCLDPEDEDGMVPYEKIYNPESLKKNQNYFGIPK</sequence>
<evidence type="ECO:0000256" key="2">
    <source>
        <dbReference type="ARBA" id="ARBA00023179"/>
    </source>
</evidence>
<dbReference type="PANTHER" id="PTHR23048:SF33">
    <property type="entry name" value="MYOSIN LIGHT CHAIN ALKALI"/>
    <property type="match status" value="1"/>
</dbReference>
<gene>
    <name evidence="3" type="ORF">NTEN_LOCUS1596</name>
</gene>
<dbReference type="Proteomes" id="UP000479000">
    <property type="component" value="Unassembled WGS sequence"/>
</dbReference>
<dbReference type="FunFam" id="1.10.238.10:FF:000001">
    <property type="entry name" value="Calmodulin 1"/>
    <property type="match status" value="1"/>
</dbReference>
<dbReference type="InterPro" id="IPR011992">
    <property type="entry name" value="EF-hand-dom_pair"/>
</dbReference>
<dbReference type="Gene3D" id="1.10.238.10">
    <property type="entry name" value="EF-hand"/>
    <property type="match status" value="2"/>
</dbReference>
<keyword evidence="2" id="KW-0514">Muscle protein</keyword>
<dbReference type="InterPro" id="IPR050230">
    <property type="entry name" value="CALM/Myosin/TropC-like"/>
</dbReference>
<keyword evidence="1" id="KW-0677">Repeat</keyword>
<dbReference type="AlphaFoldDB" id="A0A6H5FYY6"/>
<dbReference type="SUPFAM" id="SSF47473">
    <property type="entry name" value="EF-hand"/>
    <property type="match status" value="1"/>
</dbReference>
<protein>
    <submittedName>
        <fullName evidence="3">Uncharacterized protein</fullName>
    </submittedName>
</protein>
<reference evidence="3 4" key="1">
    <citation type="submission" date="2020-02" db="EMBL/GenBank/DDBJ databases">
        <authorList>
            <person name="Ferguson B K."/>
        </authorList>
    </citation>
    <scope>NUCLEOTIDE SEQUENCE [LARGE SCALE GENOMIC DNA]</scope>
</reference>
<dbReference type="GO" id="GO:0005859">
    <property type="term" value="C:muscle myosin complex"/>
    <property type="evidence" value="ECO:0007669"/>
    <property type="project" value="TreeGrafter"/>
</dbReference>
<proteinExistence type="predicted"/>
<name>A0A6H5FYY6_9HEMI</name>
<evidence type="ECO:0000313" key="4">
    <source>
        <dbReference type="Proteomes" id="UP000479000"/>
    </source>
</evidence>
<dbReference type="OrthoDB" id="26525at2759"/>
<keyword evidence="4" id="KW-1185">Reference proteome</keyword>